<reference evidence="2" key="1">
    <citation type="journal article" date="2020" name="Stud. Mycol.">
        <title>101 Dothideomycetes genomes: a test case for predicting lifestyles and emergence of pathogens.</title>
        <authorList>
            <person name="Haridas S."/>
            <person name="Albert R."/>
            <person name="Binder M."/>
            <person name="Bloem J."/>
            <person name="Labutti K."/>
            <person name="Salamov A."/>
            <person name="Andreopoulos B."/>
            <person name="Baker S."/>
            <person name="Barry K."/>
            <person name="Bills G."/>
            <person name="Bluhm B."/>
            <person name="Cannon C."/>
            <person name="Castanera R."/>
            <person name="Culley D."/>
            <person name="Daum C."/>
            <person name="Ezra D."/>
            <person name="Gonzalez J."/>
            <person name="Henrissat B."/>
            <person name="Kuo A."/>
            <person name="Liang C."/>
            <person name="Lipzen A."/>
            <person name="Lutzoni F."/>
            <person name="Magnuson J."/>
            <person name="Mondo S."/>
            <person name="Nolan M."/>
            <person name="Ohm R."/>
            <person name="Pangilinan J."/>
            <person name="Park H.-J."/>
            <person name="Ramirez L."/>
            <person name="Alfaro M."/>
            <person name="Sun H."/>
            <person name="Tritt A."/>
            <person name="Yoshinaga Y."/>
            <person name="Zwiers L.-H."/>
            <person name="Turgeon B."/>
            <person name="Goodwin S."/>
            <person name="Spatafora J."/>
            <person name="Crous P."/>
            <person name="Grigoriev I."/>
        </authorList>
    </citation>
    <scope>NUCLEOTIDE SEQUENCE</scope>
    <source>
        <strain evidence="2">CBS 675.92</strain>
    </source>
</reference>
<dbReference type="EMBL" id="ML976977">
    <property type="protein sequence ID" value="KAF1963325.1"/>
    <property type="molecule type" value="Genomic_DNA"/>
</dbReference>
<evidence type="ECO:0000256" key="1">
    <source>
        <dbReference type="SAM" id="MobiDB-lite"/>
    </source>
</evidence>
<feature type="compositionally biased region" description="Pro residues" evidence="1">
    <location>
        <begin position="44"/>
        <end position="59"/>
    </location>
</feature>
<feature type="region of interest" description="Disordered" evidence="1">
    <location>
        <begin position="35"/>
        <end position="115"/>
    </location>
</feature>
<evidence type="ECO:0000313" key="2">
    <source>
        <dbReference type="EMBL" id="KAF1963325.1"/>
    </source>
</evidence>
<feature type="compositionally biased region" description="Basic and acidic residues" evidence="1">
    <location>
        <begin position="73"/>
        <end position="88"/>
    </location>
</feature>
<feature type="region of interest" description="Disordered" evidence="1">
    <location>
        <begin position="177"/>
        <end position="196"/>
    </location>
</feature>
<name>A0A6A5UEI6_9PLEO</name>
<feature type="compositionally biased region" description="Low complexity" evidence="1">
    <location>
        <begin position="143"/>
        <end position="156"/>
    </location>
</feature>
<feature type="region of interest" description="Disordered" evidence="1">
    <location>
        <begin position="142"/>
        <end position="167"/>
    </location>
</feature>
<keyword evidence="3" id="KW-1185">Reference proteome</keyword>
<protein>
    <submittedName>
        <fullName evidence="2">Uncharacterized protein</fullName>
    </submittedName>
</protein>
<dbReference type="AlphaFoldDB" id="A0A6A5UEI6"/>
<sequence length="224" mass="24084">MNAQPPAPVKDCWNSCDYPSECRWGKRFGVHSPIATAFPTLQLQPPPPPPPTAPSPTANPPASTTFEGILKSENCKEVKKEKKADKTDFWGALVASATRRKSHPPSSPLASVSEEIESSDLSTVLQDSDGDVVMTSFDDVLGAPQTTTDTTPAPATSSPMSLGRTTSTVVSLKEFMRKSSQRVTKSSKTGDRKDNVVTVPAEYHTIGDFDFGSNVKKKDIEDAT</sequence>
<evidence type="ECO:0000313" key="3">
    <source>
        <dbReference type="Proteomes" id="UP000800035"/>
    </source>
</evidence>
<feature type="compositionally biased region" description="Polar residues" evidence="1">
    <location>
        <begin position="157"/>
        <end position="167"/>
    </location>
</feature>
<dbReference type="OrthoDB" id="3801090at2759"/>
<accession>A0A6A5UEI6</accession>
<organism evidence="2 3">
    <name type="scientific">Byssothecium circinans</name>
    <dbReference type="NCBI Taxonomy" id="147558"/>
    <lineage>
        <taxon>Eukaryota</taxon>
        <taxon>Fungi</taxon>
        <taxon>Dikarya</taxon>
        <taxon>Ascomycota</taxon>
        <taxon>Pezizomycotina</taxon>
        <taxon>Dothideomycetes</taxon>
        <taxon>Pleosporomycetidae</taxon>
        <taxon>Pleosporales</taxon>
        <taxon>Massarineae</taxon>
        <taxon>Massarinaceae</taxon>
        <taxon>Byssothecium</taxon>
    </lineage>
</organism>
<feature type="non-terminal residue" evidence="2">
    <location>
        <position position="224"/>
    </location>
</feature>
<proteinExistence type="predicted"/>
<gene>
    <name evidence="2" type="ORF">CC80DRAFT_432790</name>
</gene>
<dbReference type="Proteomes" id="UP000800035">
    <property type="component" value="Unassembled WGS sequence"/>
</dbReference>